<reference evidence="3" key="1">
    <citation type="submission" date="2016-10" db="EMBL/GenBank/DDBJ databases">
        <authorList>
            <person name="Varghese N."/>
            <person name="Submissions S."/>
        </authorList>
    </citation>
    <scope>NUCLEOTIDE SEQUENCE [LARGE SCALE GENOMIC DNA]</scope>
    <source>
        <strain evidence="3">DSM 5463</strain>
    </source>
</reference>
<proteinExistence type="predicted"/>
<gene>
    <name evidence="2" type="ORF">SAMN05660865_00471</name>
</gene>
<dbReference type="RefSeq" id="WP_103895484.1">
    <property type="nucleotide sequence ID" value="NZ_FNUK01000004.1"/>
</dbReference>
<dbReference type="PIRSF" id="PIRSF021383">
    <property type="entry name" value="YunB"/>
    <property type="match status" value="1"/>
</dbReference>
<feature type="transmembrane region" description="Helical" evidence="1">
    <location>
        <begin position="12"/>
        <end position="34"/>
    </location>
</feature>
<dbReference type="Pfam" id="PF09560">
    <property type="entry name" value="Spore_YunB"/>
    <property type="match status" value="1"/>
</dbReference>
<name>A0A1H5SXJ2_9CLOT</name>
<keyword evidence="1" id="KW-1133">Transmembrane helix</keyword>
<protein>
    <submittedName>
        <fullName evidence="2">Sporulation protein YunB</fullName>
    </submittedName>
</protein>
<dbReference type="InterPro" id="IPR014197">
    <property type="entry name" value="Sporulation_prot_YunB"/>
</dbReference>
<evidence type="ECO:0000313" key="3">
    <source>
        <dbReference type="Proteomes" id="UP000242850"/>
    </source>
</evidence>
<accession>A0A1H5SXJ2</accession>
<dbReference type="EMBL" id="FNUK01000004">
    <property type="protein sequence ID" value="SEF54658.1"/>
    <property type="molecule type" value="Genomic_DNA"/>
</dbReference>
<keyword evidence="3" id="KW-1185">Reference proteome</keyword>
<organism evidence="2 3">
    <name type="scientific">Caloramator fervidus</name>
    <dbReference type="NCBI Taxonomy" id="29344"/>
    <lineage>
        <taxon>Bacteria</taxon>
        <taxon>Bacillati</taxon>
        <taxon>Bacillota</taxon>
        <taxon>Clostridia</taxon>
        <taxon>Eubacteriales</taxon>
        <taxon>Clostridiaceae</taxon>
        <taxon>Caloramator</taxon>
    </lineage>
</organism>
<sequence length="224" mass="25249">MKGKKRNFKMIIFIYVIMFIFMSVLLLIYLNYFLRPTLIAYCDQEARITAAETINNTVKFEFANKISYDDIMTVKTDKDGNIVMIQANTVELNVIGSQIALEVQKRIADIKEKTVEIPLAVLTGIEILSNYGPKIPFKMRPIGSVLTSYRSEFISAGINQTRHIVYLDVSATVQVIVPLARNSVTVTSSIPIAESIIVGKVPETYAEIKTENVSKDVKKYNIKK</sequence>
<dbReference type="OrthoDB" id="1649278at2"/>
<keyword evidence="1" id="KW-0472">Membrane</keyword>
<evidence type="ECO:0000313" key="2">
    <source>
        <dbReference type="EMBL" id="SEF54658.1"/>
    </source>
</evidence>
<dbReference type="NCBIfam" id="TIGR02832">
    <property type="entry name" value="spo_yunB"/>
    <property type="match status" value="1"/>
</dbReference>
<dbReference type="Proteomes" id="UP000242850">
    <property type="component" value="Unassembled WGS sequence"/>
</dbReference>
<evidence type="ECO:0000256" key="1">
    <source>
        <dbReference type="SAM" id="Phobius"/>
    </source>
</evidence>
<keyword evidence="1" id="KW-0812">Transmembrane</keyword>
<dbReference type="AlphaFoldDB" id="A0A1H5SXJ2"/>